<dbReference type="Pfam" id="PF12006">
    <property type="entry name" value="DUF3500"/>
    <property type="match status" value="1"/>
</dbReference>
<name>A0A251WV19_9RHOB</name>
<gene>
    <name evidence="1" type="ORF">BVC71_14080</name>
</gene>
<dbReference type="AlphaFoldDB" id="A0A251WV19"/>
<dbReference type="RefSeq" id="WP_165767785.1">
    <property type="nucleotide sequence ID" value="NZ_MSPP01000006.1"/>
</dbReference>
<reference evidence="1 2" key="1">
    <citation type="submission" date="2016-12" db="EMBL/GenBank/DDBJ databases">
        <title>The draft genome sequence of HSLHS2.</title>
        <authorList>
            <person name="Hu D."/>
            <person name="Wang L."/>
            <person name="Shao Z."/>
        </authorList>
    </citation>
    <scope>NUCLEOTIDE SEQUENCE [LARGE SCALE GENOMIC DNA]</scope>
    <source>
        <strain evidence="1">MCCC 1A06712</strain>
    </source>
</reference>
<dbReference type="PANTHER" id="PTHR37489:SF1">
    <property type="entry name" value="DUF3500 DOMAIN-CONTAINING PROTEIN"/>
    <property type="match status" value="1"/>
</dbReference>
<evidence type="ECO:0000313" key="1">
    <source>
        <dbReference type="EMBL" id="OUD08297.1"/>
    </source>
</evidence>
<organism evidence="1 2">
    <name type="scientific">Marivivens niveibacter</name>
    <dbReference type="NCBI Taxonomy" id="1930667"/>
    <lineage>
        <taxon>Bacteria</taxon>
        <taxon>Pseudomonadati</taxon>
        <taxon>Pseudomonadota</taxon>
        <taxon>Alphaproteobacteria</taxon>
        <taxon>Rhodobacterales</taxon>
        <taxon>Paracoccaceae</taxon>
        <taxon>Marivivens group</taxon>
        <taxon>Marivivens</taxon>
    </lineage>
</organism>
<accession>A0A251WV19</accession>
<keyword evidence="2" id="KW-1185">Reference proteome</keyword>
<evidence type="ECO:0008006" key="3">
    <source>
        <dbReference type="Google" id="ProtNLM"/>
    </source>
</evidence>
<sequence>MKRITLATSAAAIAIGLGLVVALPEISDAQGRSLQNPAVDLTISDNITVPAADEQTNAIVAAANAYLETLSDEQVAASIYSFDDNLQRANWSNFPDGAVNRGGVMIGDLNDEQRDALWALLNTVLSDEGVRNVDLQLAAEETLNEGGNGGVRFGHDYYYTSFLGTPAADTPWMFQFGGHHLAINATVVGPDISFGPLLSGGEPLNITHNGEEVYITETETRAAQTFMDALDEAQQDVAIVSSRYINLVAGPGEDDAIIAPEGIKGSALNIEQKALLLDVIAARLMMLNADDYAAKFETVLAEIDETYFGWWGPTGTLGGAYFRIVGPSIAIEYSPQGGDGTPTDHAHNIMRETGNDYGAAWIAAN</sequence>
<dbReference type="PANTHER" id="PTHR37489">
    <property type="entry name" value="DUF3500 DOMAIN-CONTAINING PROTEIN"/>
    <property type="match status" value="1"/>
</dbReference>
<proteinExistence type="predicted"/>
<dbReference type="Proteomes" id="UP000194664">
    <property type="component" value="Unassembled WGS sequence"/>
</dbReference>
<evidence type="ECO:0000313" key="2">
    <source>
        <dbReference type="Proteomes" id="UP000194664"/>
    </source>
</evidence>
<comment type="caution">
    <text evidence="1">The sequence shown here is derived from an EMBL/GenBank/DDBJ whole genome shotgun (WGS) entry which is preliminary data.</text>
</comment>
<protein>
    <recommendedName>
        <fullName evidence="3">DUF3500 domain-containing protein</fullName>
    </recommendedName>
</protein>
<dbReference type="EMBL" id="MSPP01000006">
    <property type="protein sequence ID" value="OUD08297.1"/>
    <property type="molecule type" value="Genomic_DNA"/>
</dbReference>
<dbReference type="InterPro" id="IPR021889">
    <property type="entry name" value="DUF3500"/>
</dbReference>